<proteinExistence type="inferred from homology"/>
<dbReference type="Pfam" id="PF00197">
    <property type="entry name" value="Kunitz_legume"/>
    <property type="match status" value="1"/>
</dbReference>
<dbReference type="PANTHER" id="PTHR33107">
    <property type="entry name" value="KUNITZ TRYPSIN INHIBITOR 2"/>
    <property type="match status" value="1"/>
</dbReference>
<feature type="chain" id="PRO_5005597014" evidence="3">
    <location>
        <begin position="27"/>
        <end position="215"/>
    </location>
</feature>
<dbReference type="OMA" id="CTQPERS"/>
<dbReference type="PANTHER" id="PTHR33107:SF81">
    <property type="entry name" value="TRYPSIN INHIBITOR A"/>
    <property type="match status" value="1"/>
</dbReference>
<protein>
    <submittedName>
        <fullName evidence="4">Uncharacterized protein</fullName>
    </submittedName>
</protein>
<sequence>MEMRTTTFFVLFLLSAFTSYLPSSTAFDVLDINGDSVPYFSDDYFLIAHELSINGGGGLDITRTGNETCPLSVIQNTNSSDYGTPIKFRVDPSDFPAPGVFNYVNIQLSSDLKCSGAAPSDWTALWDDEKEKLYVKIKGYDNTVSGSFQIRRALSLGYNLLFCPSGPRPRKCTYLAVEVDDEENRRLVVTESYENRLVVKFKKLEEAPEKSRAYD</sequence>
<evidence type="ECO:0000256" key="3">
    <source>
        <dbReference type="SAM" id="SignalP"/>
    </source>
</evidence>
<dbReference type="CDD" id="cd00178">
    <property type="entry name" value="beta-trefoil_STI"/>
    <property type="match status" value="1"/>
</dbReference>
<dbReference type="GO" id="GO:0004866">
    <property type="term" value="F:endopeptidase inhibitor activity"/>
    <property type="evidence" value="ECO:0007669"/>
    <property type="project" value="InterPro"/>
</dbReference>
<dbReference type="InterPro" id="IPR011065">
    <property type="entry name" value="Kunitz_inhibitor_STI-like_sf"/>
</dbReference>
<dbReference type="EMBL" id="CM003380">
    <property type="protein sequence ID" value="KOM55371.1"/>
    <property type="molecule type" value="Genomic_DNA"/>
</dbReference>
<dbReference type="OrthoDB" id="1304261at2759"/>
<dbReference type="AlphaFoldDB" id="A0A0L9VJZ5"/>
<keyword evidence="2" id="KW-1015">Disulfide bond</keyword>
<evidence type="ECO:0000313" key="4">
    <source>
        <dbReference type="EMBL" id="KOM55371.1"/>
    </source>
</evidence>
<gene>
    <name evidence="4" type="ORF">LR48_Vigan10g126300</name>
</gene>
<evidence type="ECO:0000256" key="1">
    <source>
        <dbReference type="ARBA" id="ARBA00005440"/>
    </source>
</evidence>
<reference evidence="5" key="1">
    <citation type="journal article" date="2015" name="Proc. Natl. Acad. Sci. U.S.A.">
        <title>Genome sequencing of adzuki bean (Vigna angularis) provides insight into high starch and low fat accumulation and domestication.</title>
        <authorList>
            <person name="Yang K."/>
            <person name="Tian Z."/>
            <person name="Chen C."/>
            <person name="Luo L."/>
            <person name="Zhao B."/>
            <person name="Wang Z."/>
            <person name="Yu L."/>
            <person name="Li Y."/>
            <person name="Sun Y."/>
            <person name="Li W."/>
            <person name="Chen Y."/>
            <person name="Li Y."/>
            <person name="Zhang Y."/>
            <person name="Ai D."/>
            <person name="Zhao J."/>
            <person name="Shang C."/>
            <person name="Ma Y."/>
            <person name="Wu B."/>
            <person name="Wang M."/>
            <person name="Gao L."/>
            <person name="Sun D."/>
            <person name="Zhang P."/>
            <person name="Guo F."/>
            <person name="Wang W."/>
            <person name="Li Y."/>
            <person name="Wang J."/>
            <person name="Varshney R.K."/>
            <person name="Wang J."/>
            <person name="Ling H.Q."/>
            <person name="Wan P."/>
        </authorList>
    </citation>
    <scope>NUCLEOTIDE SEQUENCE</scope>
    <source>
        <strain evidence="5">cv. Jingnong 6</strain>
    </source>
</reference>
<evidence type="ECO:0000256" key="2">
    <source>
        <dbReference type="ARBA" id="ARBA00023157"/>
    </source>
</evidence>
<dbReference type="SMART" id="SM00452">
    <property type="entry name" value="STI"/>
    <property type="match status" value="1"/>
</dbReference>
<comment type="similarity">
    <text evidence="1">Belongs to the protease inhibitor I3 (leguminous Kunitz-type inhibitor) family.</text>
</comment>
<dbReference type="InterPro" id="IPR056368">
    <property type="entry name" value="KTI1"/>
</dbReference>
<name>A0A0L9VJZ5_PHAAN</name>
<organism evidence="4 5">
    <name type="scientific">Phaseolus angularis</name>
    <name type="common">Azuki bean</name>
    <name type="synonym">Vigna angularis</name>
    <dbReference type="NCBI Taxonomy" id="3914"/>
    <lineage>
        <taxon>Eukaryota</taxon>
        <taxon>Viridiplantae</taxon>
        <taxon>Streptophyta</taxon>
        <taxon>Embryophyta</taxon>
        <taxon>Tracheophyta</taxon>
        <taxon>Spermatophyta</taxon>
        <taxon>Magnoliopsida</taxon>
        <taxon>eudicotyledons</taxon>
        <taxon>Gunneridae</taxon>
        <taxon>Pentapetalae</taxon>
        <taxon>rosids</taxon>
        <taxon>fabids</taxon>
        <taxon>Fabales</taxon>
        <taxon>Fabaceae</taxon>
        <taxon>Papilionoideae</taxon>
        <taxon>50 kb inversion clade</taxon>
        <taxon>NPAAA clade</taxon>
        <taxon>indigoferoid/millettioid clade</taxon>
        <taxon>Phaseoleae</taxon>
        <taxon>Vigna</taxon>
    </lineage>
</organism>
<feature type="signal peptide" evidence="3">
    <location>
        <begin position="1"/>
        <end position="26"/>
    </location>
</feature>
<accession>A0A0L9VJZ5</accession>
<evidence type="ECO:0000313" key="5">
    <source>
        <dbReference type="Proteomes" id="UP000053144"/>
    </source>
</evidence>
<dbReference type="Gramene" id="KOM55371">
    <property type="protein sequence ID" value="KOM55371"/>
    <property type="gene ID" value="LR48_Vigan10g126300"/>
</dbReference>
<keyword evidence="3" id="KW-0732">Signal</keyword>
<dbReference type="InterPro" id="IPR002160">
    <property type="entry name" value="Prot_inh_Kunz-lg"/>
</dbReference>
<dbReference type="Proteomes" id="UP000053144">
    <property type="component" value="Chromosome 10"/>
</dbReference>
<dbReference type="SUPFAM" id="SSF50386">
    <property type="entry name" value="STI-like"/>
    <property type="match status" value="1"/>
</dbReference>
<dbReference type="Gene3D" id="2.80.10.50">
    <property type="match status" value="1"/>
</dbReference>